<evidence type="ECO:0000256" key="1">
    <source>
        <dbReference type="ARBA" id="ARBA00023235"/>
    </source>
</evidence>
<dbReference type="AlphaFoldDB" id="A0A5M6IX90"/>
<name>A0A5M6IX90_9PROT</name>
<sequence length="393" mass="40721">MHPGLRVVLVVGTRPEANKLAPVALALRAQPGTEAMIWCTGQHARWAPDMLGHFGLAPDLDIATPAGNGELGLLAAALMTRLWAALAASRPHVVVVQGDTASAFAAALAAFYARIPVVHVEAGLRSGDCRSPFPEEAHRRAIAGFATLHCAPTPAARDALLAEAIPARDILLSGNTVIDALRLIRRIAPAGGSLPLAAGRTRPLILVTCHRRENWGAPFLSVCHAARRLAGRGDCDVVFVLHPNPALAEAARAILAGGPRLHLVPPQDYPGFVALLARAALVLTDSGGVQEEAAALGVPLLVLREATERQEGLRSGVARLVGTQEAAILAAAASLLDDPAARAAMAVPSTVYGDGHAGKRIAAAIRARWQPTPAVPDLGQMIPSASLEAGIPA</sequence>
<dbReference type="Gene3D" id="3.40.50.2000">
    <property type="entry name" value="Glycogen Phosphorylase B"/>
    <property type="match status" value="2"/>
</dbReference>
<protein>
    <recommendedName>
        <fullName evidence="4">UDP-N-acetylglucosamine 2-epimerase (non-hydrolyzing)</fullName>
        <ecNumber evidence="4">5.1.3.14</ecNumber>
    </recommendedName>
</protein>
<evidence type="ECO:0000256" key="2">
    <source>
        <dbReference type="ARBA" id="ARBA00036080"/>
    </source>
</evidence>
<dbReference type="InterPro" id="IPR003331">
    <property type="entry name" value="UDP_GlcNAc_Epimerase_2_dom"/>
</dbReference>
<dbReference type="SUPFAM" id="SSF53756">
    <property type="entry name" value="UDP-Glycosyltransferase/glycogen phosphorylase"/>
    <property type="match status" value="1"/>
</dbReference>
<reference evidence="7 8" key="1">
    <citation type="submission" date="2019-09" db="EMBL/GenBank/DDBJ databases">
        <title>Genome sequence of Rhodovastum atsumiense, a diverse member of the Acetobacteraceae family of non-sulfur purple photosynthetic bacteria.</title>
        <authorList>
            <person name="Meyer T."/>
            <person name="Kyndt J."/>
        </authorList>
    </citation>
    <scope>NUCLEOTIDE SEQUENCE [LARGE SCALE GENOMIC DNA]</scope>
    <source>
        <strain evidence="7 8">DSM 21279</strain>
    </source>
</reference>
<evidence type="ECO:0000313" key="7">
    <source>
        <dbReference type="EMBL" id="KAA5612954.1"/>
    </source>
</evidence>
<proteinExistence type="inferred from homology"/>
<keyword evidence="1 5" id="KW-0413">Isomerase</keyword>
<organism evidence="7 8">
    <name type="scientific">Rhodovastum atsumiense</name>
    <dbReference type="NCBI Taxonomy" id="504468"/>
    <lineage>
        <taxon>Bacteria</taxon>
        <taxon>Pseudomonadati</taxon>
        <taxon>Pseudomonadota</taxon>
        <taxon>Alphaproteobacteria</taxon>
        <taxon>Acetobacterales</taxon>
        <taxon>Acetobacteraceae</taxon>
        <taxon>Rhodovastum</taxon>
    </lineage>
</organism>
<dbReference type="CDD" id="cd03786">
    <property type="entry name" value="GTB_UDP-GlcNAc_2-Epimerase"/>
    <property type="match status" value="1"/>
</dbReference>
<comment type="catalytic activity">
    <reaction evidence="2">
        <text>UDP-N-acetyl-alpha-D-glucosamine = UDP-N-acetyl-alpha-D-mannosamine</text>
        <dbReference type="Rhea" id="RHEA:17213"/>
        <dbReference type="ChEBI" id="CHEBI:57705"/>
        <dbReference type="ChEBI" id="CHEBI:68623"/>
        <dbReference type="EC" id="5.1.3.14"/>
    </reaction>
</comment>
<feature type="domain" description="UDP-N-acetylglucosamine 2-epimerase" evidence="6">
    <location>
        <begin position="26"/>
        <end position="365"/>
    </location>
</feature>
<evidence type="ECO:0000256" key="3">
    <source>
        <dbReference type="ARBA" id="ARBA00038209"/>
    </source>
</evidence>
<dbReference type="OrthoDB" id="9803238at2"/>
<dbReference type="InterPro" id="IPR029767">
    <property type="entry name" value="WecB-like"/>
</dbReference>
<dbReference type="Proteomes" id="UP000325255">
    <property type="component" value="Unassembled WGS sequence"/>
</dbReference>
<dbReference type="GO" id="GO:0008761">
    <property type="term" value="F:UDP-N-acetylglucosamine 2-epimerase activity"/>
    <property type="evidence" value="ECO:0007669"/>
    <property type="project" value="UniProtKB-EC"/>
</dbReference>
<gene>
    <name evidence="7" type="ORF">F1189_07440</name>
</gene>
<evidence type="ECO:0000259" key="6">
    <source>
        <dbReference type="Pfam" id="PF02350"/>
    </source>
</evidence>
<keyword evidence="8" id="KW-1185">Reference proteome</keyword>
<evidence type="ECO:0000313" key="8">
    <source>
        <dbReference type="Proteomes" id="UP000325255"/>
    </source>
</evidence>
<dbReference type="PANTHER" id="PTHR43174">
    <property type="entry name" value="UDP-N-ACETYLGLUCOSAMINE 2-EPIMERASE"/>
    <property type="match status" value="1"/>
</dbReference>
<dbReference type="EC" id="5.1.3.14" evidence="4"/>
<dbReference type="NCBIfam" id="TIGR00236">
    <property type="entry name" value="wecB"/>
    <property type="match status" value="1"/>
</dbReference>
<dbReference type="EMBL" id="VWPK01000009">
    <property type="protein sequence ID" value="KAA5612954.1"/>
    <property type="molecule type" value="Genomic_DNA"/>
</dbReference>
<comment type="caution">
    <text evidence="7">The sequence shown here is derived from an EMBL/GenBank/DDBJ whole genome shotgun (WGS) entry which is preliminary data.</text>
</comment>
<evidence type="ECO:0000256" key="4">
    <source>
        <dbReference type="ARBA" id="ARBA00038858"/>
    </source>
</evidence>
<accession>A0A5M6IX90</accession>
<comment type="similarity">
    <text evidence="3 5">Belongs to the UDP-N-acetylglucosamine 2-epimerase family.</text>
</comment>
<dbReference type="Pfam" id="PF02350">
    <property type="entry name" value="Epimerase_2"/>
    <property type="match status" value="1"/>
</dbReference>
<evidence type="ECO:0000256" key="5">
    <source>
        <dbReference type="RuleBase" id="RU003513"/>
    </source>
</evidence>
<dbReference type="PANTHER" id="PTHR43174:SF2">
    <property type="entry name" value="UDP-N-ACETYLGLUCOSAMINE 2-EPIMERASE"/>
    <property type="match status" value="1"/>
</dbReference>